<dbReference type="GO" id="GO:0006430">
    <property type="term" value="P:lysyl-tRNA aminoacylation"/>
    <property type="evidence" value="ECO:0007669"/>
    <property type="project" value="InterPro"/>
</dbReference>
<evidence type="ECO:0000256" key="2">
    <source>
        <dbReference type="ARBA" id="ARBA00022598"/>
    </source>
</evidence>
<dbReference type="GO" id="GO:0004824">
    <property type="term" value="F:lysine-tRNA ligase activity"/>
    <property type="evidence" value="ECO:0007669"/>
    <property type="project" value="InterPro"/>
</dbReference>
<dbReference type="InterPro" id="IPR006195">
    <property type="entry name" value="aa-tRNA-synth_II"/>
</dbReference>
<dbReference type="InterPro" id="IPR045864">
    <property type="entry name" value="aa-tRNA-synth_II/BPL/LPL"/>
</dbReference>
<name>A0AAU7QT45_9FLAO</name>
<dbReference type="GO" id="GO:0005829">
    <property type="term" value="C:cytosol"/>
    <property type="evidence" value="ECO:0007669"/>
    <property type="project" value="TreeGrafter"/>
</dbReference>
<dbReference type="PROSITE" id="PS50862">
    <property type="entry name" value="AA_TRNA_LIGASE_II"/>
    <property type="match status" value="1"/>
</dbReference>
<dbReference type="AlphaFoldDB" id="A0AAU7QT45"/>
<keyword evidence="5" id="KW-0030">Aminoacyl-tRNA synthetase</keyword>
<dbReference type="SUPFAM" id="SSF55681">
    <property type="entry name" value="Class II aaRS and biotin synthetases"/>
    <property type="match status" value="1"/>
</dbReference>
<protein>
    <recommendedName>
        <fullName evidence="6">Lysyl-tRNA synthetase</fullName>
    </recommendedName>
</protein>
<evidence type="ECO:0000256" key="4">
    <source>
        <dbReference type="ARBA" id="ARBA00022840"/>
    </source>
</evidence>
<evidence type="ECO:0000256" key="1">
    <source>
        <dbReference type="ARBA" id="ARBA00008226"/>
    </source>
</evidence>
<dbReference type="InterPro" id="IPR018149">
    <property type="entry name" value="Lys-tRNA-synth_II_C"/>
</dbReference>
<keyword evidence="3" id="KW-0547">Nucleotide-binding</keyword>
<dbReference type="Pfam" id="PF01336">
    <property type="entry name" value="tRNA_anti-codon"/>
    <property type="match status" value="1"/>
</dbReference>
<proteinExistence type="inferred from homology"/>
<dbReference type="InterPro" id="IPR004364">
    <property type="entry name" value="Aa-tRNA-synt_II"/>
</dbReference>
<organism evidence="8">
    <name type="scientific">Candidatus Shikimatogenerans sp. AspAUS03</name>
    <dbReference type="NCBI Taxonomy" id="3158563"/>
    <lineage>
        <taxon>Bacteria</taxon>
        <taxon>Pseudomonadati</taxon>
        <taxon>Bacteroidota</taxon>
        <taxon>Flavobacteriia</taxon>
        <taxon>Flavobacteriales</taxon>
        <taxon>Candidatus Shikimatogenerans</taxon>
    </lineage>
</organism>
<dbReference type="InterPro" id="IPR004365">
    <property type="entry name" value="NA-bd_OB_tRNA"/>
</dbReference>
<dbReference type="PANTHER" id="PTHR42918">
    <property type="entry name" value="LYSYL-TRNA SYNTHETASE"/>
    <property type="match status" value="1"/>
</dbReference>
<sequence>MLDQEKIKKNKIIIIKNKKINIYPSKNFFITNNIQIIKNNFLNNKKVYLIGRIINIKNINKLYFLYIKDFFDNIQLFINLNNNKIKKKTNYLFVNNLLDVGDIIYICGILFKTLKNIITVKILNLKILIKCFKVLTFSKINNKGIVYYKFTNLEKRYRYRYIDLLINEEIKKKFIIRFNMCKYIRSFLNNKKFIEIETPILNTIYGGADASPFKTYYKYIKKKIYLRIANEIYLKKMLVGGFNRIYEFSKNFRNESIDKLHNPEFTMLELYVTYKNYIWMMNFCKNMLLYISIKLNNKKYIVYNKQKIYFDKSFIIKSFYEIINNRLNLKIENLSYKELLNLLKKLNIKIKKKKKYLIGNLLLKIFEIKCQKYCIQPTIIYNYPKDISPLTKSLKKNINLVQRFELFIAGYEIANAYTELNDPIEQKKRFFNNKNIDYDFLNSLKIGMPPSTGIGIGIDRLSMLFTNSLNIQDIISFPQMK</sequence>
<feature type="domain" description="Aminoacyl-transfer RNA synthetases class-II family profile" evidence="7">
    <location>
        <begin position="174"/>
        <end position="478"/>
    </location>
</feature>
<dbReference type="SUPFAM" id="SSF50249">
    <property type="entry name" value="Nucleic acid-binding proteins"/>
    <property type="match status" value="1"/>
</dbReference>
<dbReference type="Gene3D" id="3.30.930.10">
    <property type="entry name" value="Bira Bifunctional Protein, Domain 2"/>
    <property type="match status" value="1"/>
</dbReference>
<dbReference type="GO" id="GO:0005524">
    <property type="term" value="F:ATP binding"/>
    <property type="evidence" value="ECO:0007669"/>
    <property type="project" value="UniProtKB-KW"/>
</dbReference>
<dbReference type="PRINTS" id="PR00982">
    <property type="entry name" value="TRNASYNTHLYS"/>
</dbReference>
<gene>
    <name evidence="8" type="ORF">ABPD24_00140</name>
</gene>
<evidence type="ECO:0000256" key="6">
    <source>
        <dbReference type="ARBA" id="ARBA00030563"/>
    </source>
</evidence>
<evidence type="ECO:0000256" key="3">
    <source>
        <dbReference type="ARBA" id="ARBA00022741"/>
    </source>
</evidence>
<dbReference type="GO" id="GO:0000049">
    <property type="term" value="F:tRNA binding"/>
    <property type="evidence" value="ECO:0007669"/>
    <property type="project" value="TreeGrafter"/>
</dbReference>
<dbReference type="Gene3D" id="2.40.50.140">
    <property type="entry name" value="Nucleic acid-binding proteins"/>
    <property type="match status" value="1"/>
</dbReference>
<evidence type="ECO:0000256" key="5">
    <source>
        <dbReference type="ARBA" id="ARBA00023146"/>
    </source>
</evidence>
<reference evidence="8" key="1">
    <citation type="submission" date="2024-06" db="EMBL/GenBank/DDBJ databases">
        <title>Diversity, functionality, and evolutionary history of bacterial symbionts in false click beetles (Coleoptera, Throscidae).</title>
        <authorList>
            <person name="Wierz J.C."/>
            <person name="Malm H."/>
            <person name="Kaltenpoth M."/>
            <person name="Engl T."/>
        </authorList>
    </citation>
    <scope>NUCLEOTIDE SEQUENCE</scope>
    <source>
        <strain evidence="8">AspAUS03</strain>
    </source>
</reference>
<dbReference type="PANTHER" id="PTHR42918:SF15">
    <property type="entry name" value="LYSINE--TRNA LIGASE, CHLOROPLASTIC_MITOCHONDRIAL"/>
    <property type="match status" value="1"/>
</dbReference>
<dbReference type="EMBL" id="CP157897">
    <property type="protein sequence ID" value="XBT18877.1"/>
    <property type="molecule type" value="Genomic_DNA"/>
</dbReference>
<dbReference type="InterPro" id="IPR012340">
    <property type="entry name" value="NA-bd_OB-fold"/>
</dbReference>
<accession>A0AAU7QT45</accession>
<evidence type="ECO:0000259" key="7">
    <source>
        <dbReference type="PROSITE" id="PS50862"/>
    </source>
</evidence>
<keyword evidence="4" id="KW-0067">ATP-binding</keyword>
<keyword evidence="2 8" id="KW-0436">Ligase</keyword>
<evidence type="ECO:0000313" key="8">
    <source>
        <dbReference type="EMBL" id="XBT18877.1"/>
    </source>
</evidence>
<comment type="similarity">
    <text evidence="1">Belongs to the class-II aminoacyl-tRNA synthetase family.</text>
</comment>
<dbReference type="Pfam" id="PF00152">
    <property type="entry name" value="tRNA-synt_2"/>
    <property type="match status" value="1"/>
</dbReference>